<proteinExistence type="predicted"/>
<evidence type="ECO:0000313" key="1">
    <source>
        <dbReference type="EMBL" id="PDW03272.1"/>
    </source>
</evidence>
<dbReference type="Proteomes" id="UP000220527">
    <property type="component" value="Unassembled WGS sequence"/>
</dbReference>
<evidence type="ECO:0000313" key="2">
    <source>
        <dbReference type="Proteomes" id="UP000220527"/>
    </source>
</evidence>
<accession>A0A2A6RJS6</accession>
<comment type="caution">
    <text evidence="1">The sequence shown here is derived from an EMBL/GenBank/DDBJ whole genome shotgun (WGS) entry which is preliminary data.</text>
</comment>
<organism evidence="1 2">
    <name type="scientific">Candidatus Viridilinea mediisalina</name>
    <dbReference type="NCBI Taxonomy" id="2024553"/>
    <lineage>
        <taxon>Bacteria</taxon>
        <taxon>Bacillati</taxon>
        <taxon>Chloroflexota</taxon>
        <taxon>Chloroflexia</taxon>
        <taxon>Chloroflexales</taxon>
        <taxon>Chloroflexineae</taxon>
        <taxon>Oscillochloridaceae</taxon>
        <taxon>Candidatus Viridilinea</taxon>
    </lineage>
</organism>
<name>A0A2A6RJS6_9CHLR</name>
<gene>
    <name evidence="1" type="ORF">CJ255_09505</name>
</gene>
<dbReference type="InterPro" id="IPR015424">
    <property type="entry name" value="PyrdxlP-dep_Trfase"/>
</dbReference>
<dbReference type="OrthoDB" id="1550253at2"/>
<keyword evidence="2" id="KW-1185">Reference proteome</keyword>
<dbReference type="EMBL" id="NQWI01000034">
    <property type="protein sequence ID" value="PDW03272.1"/>
    <property type="molecule type" value="Genomic_DNA"/>
</dbReference>
<dbReference type="AlphaFoldDB" id="A0A2A6RJS6"/>
<dbReference type="RefSeq" id="WP_097643869.1">
    <property type="nucleotide sequence ID" value="NZ_NQWI01000034.1"/>
</dbReference>
<dbReference type="SUPFAM" id="SSF53383">
    <property type="entry name" value="PLP-dependent transferases"/>
    <property type="match status" value="1"/>
</dbReference>
<sequence>MVSHYGNYNENKKLPLAAHIWGHRLRIGQHWIEYMLEFLGVLSGFGYRLGQGLPSNGEEPHYKTQYKIPNRLGLRRFVFYDERERTRDSRDSRAVAELRRHLAQIMPNASGMADEALVEQVRSLLRSFSAIEDERAWYAKTLFPVNEHFLLWEAMRKGATLNKYALNAEELSLDELDKDIEFRSRNFFARGGELYYLMLSAGSEHDPALRERIGQRLKYLLCEHNQALGNIAAKIDHVWTQLLTNSDTIISGTLGWLPDPTCPLYRQMAHDLDTFLHNDLDSLECLELLAHLIGFHIILYIYHRAHPASDPEGHASGSCLEACRPRLLVDLLGPQDGGVLRDQSMALLREQEDLQLRQGRQFILHKFATWFEEISDPKELHAHLIAQAHHHFNPGRAQNKQSYEQALNAIQGQAAAQSMGRDELIQRYSDAVFSALQQEFRQHFLGVHRKIGRAIGFIAPQRGPFMRFVLNDTLLKTLVMAILPNKESLLFGKFLERLYERYGIIVGPGEAHSSDLMERLRINQGYYADNRMALLERMQRAGLLTQYSDATALVRRGEA</sequence>
<reference evidence="2" key="1">
    <citation type="submission" date="2017-08" db="EMBL/GenBank/DDBJ databases">
        <authorList>
            <person name="Grouzdev D.S."/>
            <person name="Gaisin V.A."/>
            <person name="Rysina M.S."/>
            <person name="Gorlenko V.M."/>
        </authorList>
    </citation>
    <scope>NUCLEOTIDE SEQUENCE [LARGE SCALE GENOMIC DNA]</scope>
    <source>
        <strain evidence="2">Kir15-3F</strain>
    </source>
</reference>
<protein>
    <submittedName>
        <fullName evidence="1">Uncharacterized protein</fullName>
    </submittedName>
</protein>